<sequence length="34" mass="3973">MDKDKTLKKPVTTQQAFEMRMMRCEGKGLKEIAE</sequence>
<gene>
    <name evidence="1" type="ORF">S01H1_61220</name>
</gene>
<accession>X0Y653</accession>
<dbReference type="AlphaFoldDB" id="X0Y653"/>
<proteinExistence type="predicted"/>
<reference evidence="1" key="1">
    <citation type="journal article" date="2014" name="Front. Microbiol.">
        <title>High frequency of phylogenetically diverse reductive dehalogenase-homologous genes in deep subseafloor sedimentary metagenomes.</title>
        <authorList>
            <person name="Kawai M."/>
            <person name="Futagami T."/>
            <person name="Toyoda A."/>
            <person name="Takaki Y."/>
            <person name="Nishi S."/>
            <person name="Hori S."/>
            <person name="Arai W."/>
            <person name="Tsubouchi T."/>
            <person name="Morono Y."/>
            <person name="Uchiyama I."/>
            <person name="Ito T."/>
            <person name="Fujiyama A."/>
            <person name="Inagaki F."/>
            <person name="Takami H."/>
        </authorList>
    </citation>
    <scope>NUCLEOTIDE SEQUENCE</scope>
    <source>
        <strain evidence="1">Expedition CK06-06</strain>
    </source>
</reference>
<feature type="non-terminal residue" evidence="1">
    <location>
        <position position="34"/>
    </location>
</feature>
<organism evidence="1">
    <name type="scientific">marine sediment metagenome</name>
    <dbReference type="NCBI Taxonomy" id="412755"/>
    <lineage>
        <taxon>unclassified sequences</taxon>
        <taxon>metagenomes</taxon>
        <taxon>ecological metagenomes</taxon>
    </lineage>
</organism>
<comment type="caution">
    <text evidence="1">The sequence shown here is derived from an EMBL/GenBank/DDBJ whole genome shotgun (WGS) entry which is preliminary data.</text>
</comment>
<name>X0Y653_9ZZZZ</name>
<evidence type="ECO:0000313" key="1">
    <source>
        <dbReference type="EMBL" id="GAG32351.1"/>
    </source>
</evidence>
<dbReference type="EMBL" id="BARS01040130">
    <property type="protein sequence ID" value="GAG32351.1"/>
    <property type="molecule type" value="Genomic_DNA"/>
</dbReference>
<protein>
    <submittedName>
        <fullName evidence="1">Uncharacterized protein</fullName>
    </submittedName>
</protein>